<keyword evidence="3" id="KW-0808">Transferase</keyword>
<dbReference type="EMBL" id="LT634362">
    <property type="protein sequence ID" value="SFZ87038.1"/>
    <property type="molecule type" value="Genomic_DNA"/>
</dbReference>
<keyword evidence="1" id="KW-0812">Transmembrane</keyword>
<keyword evidence="1" id="KW-1133">Transmembrane helix</keyword>
<keyword evidence="3" id="KW-0418">Kinase</keyword>
<dbReference type="AlphaFoldDB" id="A0A1K2I5L5"/>
<feature type="transmembrane region" description="Helical" evidence="1">
    <location>
        <begin position="120"/>
        <end position="142"/>
    </location>
</feature>
<feature type="domain" description="Sensor histidine kinase NatK-like C-terminal" evidence="2">
    <location>
        <begin position="314"/>
        <end position="414"/>
    </location>
</feature>
<protein>
    <submittedName>
        <fullName evidence="3">Sensor histidine kinase</fullName>
    </submittedName>
</protein>
<dbReference type="Gene3D" id="3.30.565.10">
    <property type="entry name" value="Histidine kinase-like ATPase, C-terminal domain"/>
    <property type="match status" value="1"/>
</dbReference>
<evidence type="ECO:0000313" key="3">
    <source>
        <dbReference type="EMBL" id="SFZ87038.1"/>
    </source>
</evidence>
<sequence length="419" mass="48162">MIGVIYLTIGISFILIQSFTIIIYMTRFLQRRVSLNFLFPIILGIDLVAHLSVSSGSAQTTTWQTNYRFFIFLAIIFFFFFGKLLKKFFHYIFLSYLIFTQNEILLLLTKTEHTLLHQLLIELGLSIIILLIVLSINLLVYFKTANWSGLENKEYFLLSIIPAFSILLMIDQPTHQLQQILKLIIILVINLTTVRLYDQLSRKNFLLQAKMVNELLDDYYRLILKTQKQTTKLRHNLKNILLELIYYLNKNDVSAAKNYLTSILNASTLNQNQLTGCGQIDAILAPKIELLKEKHIAHTFKAQIPSDLDVSKIILDIAIILGNLIDNAIEESLRLPHHQHVKISLSYQKETLFFYISNRSHPKNINLEAEATPSEKNNGRQGLGLSSVKESVKKLNGYLSLSHNDSNFKALIILPIRLV</sequence>
<accession>A0A1K2I5L5</accession>
<reference evidence="3" key="1">
    <citation type="submission" date="2016-11" db="EMBL/GenBank/DDBJ databases">
        <authorList>
            <person name="Jaros S."/>
            <person name="Januszkiewicz K."/>
            <person name="Wedrychowicz H."/>
        </authorList>
    </citation>
    <scope>NUCLEOTIDE SEQUENCE</scope>
    <source>
        <strain evidence="3">ACA-DC 565</strain>
    </source>
</reference>
<proteinExistence type="predicted"/>
<feature type="transmembrane region" description="Helical" evidence="1">
    <location>
        <begin position="65"/>
        <end position="81"/>
    </location>
</feature>
<feature type="transmembrane region" description="Helical" evidence="1">
    <location>
        <begin position="154"/>
        <end position="170"/>
    </location>
</feature>
<dbReference type="GO" id="GO:0016301">
    <property type="term" value="F:kinase activity"/>
    <property type="evidence" value="ECO:0007669"/>
    <property type="project" value="UniProtKB-KW"/>
</dbReference>
<dbReference type="Pfam" id="PF14501">
    <property type="entry name" value="HATPase_c_5"/>
    <property type="match status" value="1"/>
</dbReference>
<feature type="transmembrane region" description="Helical" evidence="1">
    <location>
        <begin position="6"/>
        <end position="26"/>
    </location>
</feature>
<dbReference type="InterPro" id="IPR036890">
    <property type="entry name" value="HATPase_C_sf"/>
</dbReference>
<dbReference type="SUPFAM" id="SSF55874">
    <property type="entry name" value="ATPase domain of HSP90 chaperone/DNA topoisomerase II/histidine kinase"/>
    <property type="match status" value="1"/>
</dbReference>
<feature type="transmembrane region" description="Helical" evidence="1">
    <location>
        <begin position="33"/>
        <end position="53"/>
    </location>
</feature>
<gene>
    <name evidence="3" type="ORF">LREN565_0151</name>
</gene>
<name>A0A1K2I5L5_9LACO</name>
<evidence type="ECO:0000256" key="1">
    <source>
        <dbReference type="SAM" id="Phobius"/>
    </source>
</evidence>
<evidence type="ECO:0000259" key="2">
    <source>
        <dbReference type="Pfam" id="PF14501"/>
    </source>
</evidence>
<keyword evidence="1" id="KW-0472">Membrane</keyword>
<dbReference type="InterPro" id="IPR032834">
    <property type="entry name" value="NatK-like_C"/>
</dbReference>
<feature type="transmembrane region" description="Helical" evidence="1">
    <location>
        <begin position="88"/>
        <end position="108"/>
    </location>
</feature>
<organism evidence="3">
    <name type="scientific">Loigolactobacillus rennini</name>
    <dbReference type="NCBI Taxonomy" id="238013"/>
    <lineage>
        <taxon>Bacteria</taxon>
        <taxon>Bacillati</taxon>
        <taxon>Bacillota</taxon>
        <taxon>Bacilli</taxon>
        <taxon>Lactobacillales</taxon>
        <taxon>Lactobacillaceae</taxon>
        <taxon>Loigolactobacillus</taxon>
    </lineage>
</organism>